<keyword evidence="3" id="KW-1185">Reference proteome</keyword>
<dbReference type="EMBL" id="LKEA01000001">
    <property type="protein sequence ID" value="ROW12616.1"/>
    <property type="molecule type" value="Genomic_DNA"/>
</dbReference>
<protein>
    <recommendedName>
        <fullName evidence="4">CENP-V/GFA domain-containing protein</fullName>
    </recommendedName>
</protein>
<feature type="compositionally biased region" description="Basic and acidic residues" evidence="1">
    <location>
        <begin position="243"/>
        <end position="256"/>
    </location>
</feature>
<accession>A0A423X9T5</accession>
<feature type="region of interest" description="Disordered" evidence="1">
    <location>
        <begin position="130"/>
        <end position="176"/>
    </location>
</feature>
<dbReference type="Proteomes" id="UP000283895">
    <property type="component" value="Unassembled WGS sequence"/>
</dbReference>
<dbReference type="STRING" id="356882.A0A423X9T5"/>
<dbReference type="Gene3D" id="2.170.150.70">
    <property type="match status" value="1"/>
</dbReference>
<dbReference type="AlphaFoldDB" id="A0A423X9T5"/>
<evidence type="ECO:0000256" key="1">
    <source>
        <dbReference type="SAM" id="MobiDB-lite"/>
    </source>
</evidence>
<evidence type="ECO:0000313" key="3">
    <source>
        <dbReference type="Proteomes" id="UP000283895"/>
    </source>
</evidence>
<comment type="caution">
    <text evidence="2">The sequence shown here is derived from an EMBL/GenBank/DDBJ whole genome shotgun (WGS) entry which is preliminary data.</text>
</comment>
<reference evidence="2 3" key="1">
    <citation type="submission" date="2015-09" db="EMBL/GenBank/DDBJ databases">
        <title>Host preference determinants of Valsa canker pathogens revealed by comparative genomics.</title>
        <authorList>
            <person name="Yin Z."/>
            <person name="Huang L."/>
        </authorList>
    </citation>
    <scope>NUCLEOTIDE SEQUENCE [LARGE SCALE GENOMIC DNA]</scope>
    <source>
        <strain evidence="2 3">03-1</strain>
    </source>
</reference>
<organism evidence="2 3">
    <name type="scientific">Cytospora schulzeri</name>
    <dbReference type="NCBI Taxonomy" id="448051"/>
    <lineage>
        <taxon>Eukaryota</taxon>
        <taxon>Fungi</taxon>
        <taxon>Dikarya</taxon>
        <taxon>Ascomycota</taxon>
        <taxon>Pezizomycotina</taxon>
        <taxon>Sordariomycetes</taxon>
        <taxon>Sordariomycetidae</taxon>
        <taxon>Diaporthales</taxon>
        <taxon>Cytosporaceae</taxon>
        <taxon>Cytospora</taxon>
    </lineage>
</organism>
<dbReference type="OrthoDB" id="3907216at2759"/>
<sequence>MSLSRPLRGSCACHRNQYFIRAPEGATDVAQVLFGTDPSHRTAQANPLAAHVRVPLTWYHSATFAFFPDETASTIRRLYENPFEGHARRHFCGFCGTPLTYWHERPRSEADYIQVTIGSLCREDLGDLEEMGLIPSSPSSEGERLELPARGGREPDQATAQGDQAPVGATSTSLQPVGRETLSIPWIDSIVEGSSLGGRLKGTKGTRQSADGTTRIEWEIVEYNGEGDDDGGSSGPSSNNGKRKLDDRDDTDDRLMEGVSQQ</sequence>
<evidence type="ECO:0000313" key="2">
    <source>
        <dbReference type="EMBL" id="ROW12616.1"/>
    </source>
</evidence>
<feature type="region of interest" description="Disordered" evidence="1">
    <location>
        <begin position="195"/>
        <end position="262"/>
    </location>
</feature>
<proteinExistence type="predicted"/>
<gene>
    <name evidence="2" type="ORF">VMCG_00154</name>
</gene>
<feature type="compositionally biased region" description="Basic and acidic residues" evidence="1">
    <location>
        <begin position="141"/>
        <end position="156"/>
    </location>
</feature>
<evidence type="ECO:0008006" key="4">
    <source>
        <dbReference type="Google" id="ProtNLM"/>
    </source>
</evidence>
<name>A0A423X9T5_9PEZI</name>